<feature type="region of interest" description="Disordered" evidence="1">
    <location>
        <begin position="1"/>
        <end position="51"/>
    </location>
</feature>
<comment type="caution">
    <text evidence="2">The sequence shown here is derived from an EMBL/GenBank/DDBJ whole genome shotgun (WGS) entry which is preliminary data.</text>
</comment>
<evidence type="ECO:0000256" key="1">
    <source>
        <dbReference type="SAM" id="MobiDB-lite"/>
    </source>
</evidence>
<dbReference type="Proteomes" id="UP001323617">
    <property type="component" value="Unassembled WGS sequence"/>
</dbReference>
<proteinExistence type="predicted"/>
<name>A0ABR0IL99_9PEZI</name>
<protein>
    <submittedName>
        <fullName evidence="2">Uncharacterized protein</fullName>
    </submittedName>
</protein>
<organism evidence="2 3">
    <name type="scientific">Podospora pseudoanserina</name>
    <dbReference type="NCBI Taxonomy" id="2609844"/>
    <lineage>
        <taxon>Eukaryota</taxon>
        <taxon>Fungi</taxon>
        <taxon>Dikarya</taxon>
        <taxon>Ascomycota</taxon>
        <taxon>Pezizomycotina</taxon>
        <taxon>Sordariomycetes</taxon>
        <taxon>Sordariomycetidae</taxon>
        <taxon>Sordariales</taxon>
        <taxon>Podosporaceae</taxon>
        <taxon>Podospora</taxon>
    </lineage>
</organism>
<dbReference type="RefSeq" id="XP_062804648.1">
    <property type="nucleotide sequence ID" value="XM_062941758.1"/>
</dbReference>
<sequence>MPRDHSRKNPISPLSPHDPSGLEVYNGHHTAPMPIYPPSASSYTDTHTLSV</sequence>
<accession>A0ABR0IL99</accession>
<dbReference type="GeneID" id="87962623"/>
<evidence type="ECO:0000313" key="3">
    <source>
        <dbReference type="Proteomes" id="UP001323617"/>
    </source>
</evidence>
<reference evidence="2 3" key="1">
    <citation type="journal article" date="2023" name="bioRxiv">
        <title>High-quality genome assemblies of four members of thePodospora anserinaspecies complex.</title>
        <authorList>
            <person name="Ament-Velasquez S.L."/>
            <person name="Vogan A.A."/>
            <person name="Wallerman O."/>
            <person name="Hartmann F."/>
            <person name="Gautier V."/>
            <person name="Silar P."/>
            <person name="Giraud T."/>
            <person name="Johannesson H."/>
        </authorList>
    </citation>
    <scope>NUCLEOTIDE SEQUENCE [LARGE SCALE GENOMIC DNA]</scope>
    <source>
        <strain evidence="2 3">CBS 124.78</strain>
    </source>
</reference>
<keyword evidence="3" id="KW-1185">Reference proteome</keyword>
<gene>
    <name evidence="2" type="ORF">QC764_105208</name>
</gene>
<evidence type="ECO:0000313" key="2">
    <source>
        <dbReference type="EMBL" id="KAK4681178.1"/>
    </source>
</evidence>
<dbReference type="EMBL" id="JAFFHC010000001">
    <property type="protein sequence ID" value="KAK4681178.1"/>
    <property type="molecule type" value="Genomic_DNA"/>
</dbReference>
<feature type="compositionally biased region" description="Polar residues" evidence="1">
    <location>
        <begin position="39"/>
        <end position="51"/>
    </location>
</feature>